<feature type="domain" description="SEA" evidence="3">
    <location>
        <begin position="1149"/>
        <end position="1270"/>
    </location>
</feature>
<accession>L5LRY5</accession>
<name>L5LRY5_MYODS</name>
<evidence type="ECO:0000256" key="1">
    <source>
        <dbReference type="SAM" id="MobiDB-lite"/>
    </source>
</evidence>
<dbReference type="Gene3D" id="3.30.70.960">
    <property type="entry name" value="SEA domain"/>
    <property type="match status" value="11"/>
</dbReference>
<dbReference type="Pfam" id="PF01390">
    <property type="entry name" value="SEA"/>
    <property type="match status" value="11"/>
</dbReference>
<feature type="domain" description="SEA" evidence="3">
    <location>
        <begin position="583"/>
        <end position="755"/>
    </location>
</feature>
<dbReference type="InterPro" id="IPR000082">
    <property type="entry name" value="SEA_dom"/>
</dbReference>
<organism evidence="4 5">
    <name type="scientific">Myotis davidii</name>
    <name type="common">David's myotis</name>
    <dbReference type="NCBI Taxonomy" id="225400"/>
    <lineage>
        <taxon>Eukaryota</taxon>
        <taxon>Metazoa</taxon>
        <taxon>Chordata</taxon>
        <taxon>Craniata</taxon>
        <taxon>Vertebrata</taxon>
        <taxon>Euteleostomi</taxon>
        <taxon>Mammalia</taxon>
        <taxon>Eutheria</taxon>
        <taxon>Laurasiatheria</taxon>
        <taxon>Chiroptera</taxon>
        <taxon>Yangochiroptera</taxon>
        <taxon>Vespertilionidae</taxon>
        <taxon>Myotis</taxon>
    </lineage>
</organism>
<feature type="domain" description="SEA" evidence="3">
    <location>
        <begin position="1323"/>
        <end position="1434"/>
    </location>
</feature>
<keyword evidence="2" id="KW-0812">Transmembrane</keyword>
<dbReference type="InterPro" id="IPR028850">
    <property type="entry name" value="MUC16"/>
</dbReference>
<feature type="region of interest" description="Disordered" evidence="1">
    <location>
        <begin position="530"/>
        <end position="579"/>
    </location>
</feature>
<evidence type="ECO:0000313" key="4">
    <source>
        <dbReference type="EMBL" id="ELK29199.1"/>
    </source>
</evidence>
<dbReference type="SUPFAM" id="SSF82671">
    <property type="entry name" value="SEA domain"/>
    <property type="match status" value="11"/>
</dbReference>
<sequence>MTGGTVTLTAAESSPGGLSPTTILKTTTLAATKSAATGSDRTVAETTATFSTLSESSFVPVTIPETSTEAYVSVTSRTTAVPFLMPFIVNFTITNLRYTEDMGNLGSEIFNATERNLQQLLGPLFRNSIGSLYAGCRLTLLRAEKEGASTTVGVICTHYADPTGFRLDREQLYWELSRQTHGVTRLDPYTMDSNSLFVNGYNHRYWIPTTSTPVTSTFSPGPAASLSPTPSSTGYNCRNWTPATSSVSPSLVSFTLNFTITSLRYTEGMGNPGSEIFNNMERILNRLLKPLFQNSSIGPFYFGCRLTLLRPEKNGTTTGIDTVCTYRSDYVDPKLDREQLYWEMSRGTHGVTQLGSFTLDKDSLYINGYTHQTSASTPSATVTSTLFPRTSLVPTHFFSSTAPSRKPQSLDPGSAEKGSYLGNLELPWTPSALNSLRAENLKSVFKNSSLRLLYAGCRLASLSSRKEGTATRVDVICTHHPDPEGPGLDREQLYWELRQLTHGSNMLRPYMLDRDSLYVNGFTHQSSTLITSSEYSTGVPRPPTPGRNGAEPSSCPPPGTSTVEQENFGTPPSFSSPTAAGPALMSFTLNFTITNLNYTEDMHPGSAKFNSTELILQYLLGPLFTNSSIGSLYTGCRLTTIRVLLHWPLPKRPQSDGSTSENVPPLLLTPLLQNRLAQAENRLLRMGHEVSIALPEKGETATGVDAICTYHPDPAGPMLDREQLYWELSHQTHGVTWLDPYILDRDHLYVNGYTRPVLTSIPSVSVLALVPFTLNFTITNLHYMKDMQHPSSVKFNKIEKILQHLLRPLFKNTSISLLYSSCRLTLLRPERDGAATSVDTVCNYRPDPAGPRLDRKQLYRELSQLTQGVTKLGPYTLDQGSLYVNGYTHQTSETTPHATGPPLVPFTLNFTITNLHYTDDMWPPGSLKFNTTEKSLQPLLKALFKNTSVGTLYSGCRLTRLRPKKKGTATGVDIVCTHRPDPVVPGLDRERLYWELSLLTGGFTHLDLYILDQDSFYVNDDMWPPGSLKFNTTEKSLQPLLKALFKNTSVGTLYSGCRLTRLRPKKKGTATGVDIVCTHRPDPVVPGLDRERLYWELSLLTGGFTHLDLYILDQDSFYVNGYTYQTQTITPSSYTLQVTTMTPTTAEVSEEPFTLNFTINNLHYTADMSHRGSHMFNITDIVMQHLISPLFRNSSLGSRYAGCKVTSLRSVKNGAKTGVDFLCTYRQPSRGPGLPAKQLFHELSRQTLGITKLGSYFLDKDSLYLNGYNERGPDEPPTILLYNLETLTLNFTISNLQYSVDMGSGSAIFNSTQSVLQDLDLSIQSEYQLNFRIINWNLSNPDPMSSEYTSLLRDIQDKVTKLYRGSQLGDAFYSCLVTDLKLGSVTVTIQELFSSSVDPRMVKQIFLDKTLNASSHWLGATYHLADIQVTELEASVHLPTDKPTSSPSPQYLQLNFTVTNLLYVQDIGLPGTTTHQRNKRSMENALNQLCRNSSIKNYFSDCEVIAFRSVPHSNHTRVDSLCHFLPLAQKMDRVAIYEEFLQLTQNGTHLQNFTLDRNSVLVDGYSPSRPETLTGNSDFPFWAIILFCLAGLLVITTCLICCFLVTVCLRKKEGEIEIQQ</sequence>
<gene>
    <name evidence="4" type="ORF">MDA_GLEAN10001183</name>
</gene>
<protein>
    <submittedName>
        <fullName evidence="4">Mucin-16</fullName>
    </submittedName>
</protein>
<dbReference type="EMBL" id="KB108161">
    <property type="protein sequence ID" value="ELK29199.1"/>
    <property type="molecule type" value="Genomic_DNA"/>
</dbReference>
<dbReference type="PANTHER" id="PTHR14672">
    <property type="entry name" value="MUCIN-16"/>
    <property type="match status" value="1"/>
</dbReference>
<dbReference type="InterPro" id="IPR036364">
    <property type="entry name" value="SEA_dom_sf"/>
</dbReference>
<dbReference type="PROSITE" id="PS50024">
    <property type="entry name" value="SEA"/>
    <property type="match status" value="10"/>
</dbReference>
<dbReference type="eggNOG" id="ENOG502RD3J">
    <property type="taxonomic scope" value="Eukaryota"/>
</dbReference>
<feature type="domain" description="SEA" evidence="3">
    <location>
        <begin position="1448"/>
        <end position="1567"/>
    </location>
</feature>
<feature type="compositionally biased region" description="Polar residues" evidence="1">
    <location>
        <begin position="560"/>
        <end position="578"/>
    </location>
</feature>
<dbReference type="Proteomes" id="UP000010556">
    <property type="component" value="Unassembled WGS sequence"/>
</dbReference>
<evidence type="ECO:0000256" key="2">
    <source>
        <dbReference type="SAM" id="Phobius"/>
    </source>
</evidence>
<feature type="transmembrane region" description="Helical" evidence="2">
    <location>
        <begin position="1579"/>
        <end position="1609"/>
    </location>
</feature>
<proteinExistence type="predicted"/>
<keyword evidence="5" id="KW-1185">Reference proteome</keyword>
<feature type="domain" description="SEA" evidence="3">
    <location>
        <begin position="250"/>
        <end position="371"/>
    </location>
</feature>
<feature type="domain" description="SEA" evidence="3">
    <location>
        <begin position="83"/>
        <end position="203"/>
    </location>
</feature>
<dbReference type="PANTHER" id="PTHR14672:SF1">
    <property type="entry name" value="MUCIN-16"/>
    <property type="match status" value="1"/>
</dbReference>
<feature type="domain" description="SEA" evidence="3">
    <location>
        <begin position="768"/>
        <end position="889"/>
    </location>
</feature>
<feature type="domain" description="SEA" evidence="3">
    <location>
        <begin position="902"/>
        <end position="1023"/>
    </location>
</feature>
<feature type="domain" description="SEA" evidence="3">
    <location>
        <begin position="390"/>
        <end position="524"/>
    </location>
</feature>
<dbReference type="FunFam" id="3.30.70.960:FF:000003">
    <property type="entry name" value="MUC16 isoform 1"/>
    <property type="match status" value="5"/>
</dbReference>
<evidence type="ECO:0000259" key="3">
    <source>
        <dbReference type="PROSITE" id="PS50024"/>
    </source>
</evidence>
<reference evidence="5" key="1">
    <citation type="journal article" date="2013" name="Science">
        <title>Comparative analysis of bat genomes provides insight into the evolution of flight and immunity.</title>
        <authorList>
            <person name="Zhang G."/>
            <person name="Cowled C."/>
            <person name="Shi Z."/>
            <person name="Huang Z."/>
            <person name="Bishop-Lilly K.A."/>
            <person name="Fang X."/>
            <person name="Wynne J.W."/>
            <person name="Xiong Z."/>
            <person name="Baker M.L."/>
            <person name="Zhao W."/>
            <person name="Tachedjian M."/>
            <person name="Zhu Y."/>
            <person name="Zhou P."/>
            <person name="Jiang X."/>
            <person name="Ng J."/>
            <person name="Yang L."/>
            <person name="Wu L."/>
            <person name="Xiao J."/>
            <person name="Feng Y."/>
            <person name="Chen Y."/>
            <person name="Sun X."/>
            <person name="Zhang Y."/>
            <person name="Marsh G.A."/>
            <person name="Crameri G."/>
            <person name="Broder C.C."/>
            <person name="Frey K.G."/>
            <person name="Wang L.F."/>
            <person name="Wang J."/>
        </authorList>
    </citation>
    <scope>NUCLEOTIDE SEQUENCE [LARGE SCALE GENOMIC DNA]</scope>
</reference>
<evidence type="ECO:0000313" key="5">
    <source>
        <dbReference type="Proteomes" id="UP000010556"/>
    </source>
</evidence>
<keyword evidence="2" id="KW-1133">Transmembrane helix</keyword>
<keyword evidence="2" id="KW-0472">Membrane</keyword>
<feature type="domain" description="SEA" evidence="3">
    <location>
        <begin position="1025"/>
        <end position="1124"/>
    </location>
</feature>